<dbReference type="Proteomes" id="UP000527143">
    <property type="component" value="Unassembled WGS sequence"/>
</dbReference>
<sequence length="212" mass="23211">MTTLSSANRARRVQDRAFDQQWGTDTSGGVGVHDLGFDPAIIDQCRRYDPSDAAMLREPVELLGIVPARCDFIDYGAGKGRMLMLAMQMGFKSVTGVELAGSLCEIARDNLQRFTARSGIQSDAAIVQADATSYTPAGAHIVAYFYNPFGAQIMREVQLQLERALAMETDCVTIIYANPEHHRIYADNPRWMPGPSLTGIATFTAEAAVFRA</sequence>
<accession>A0A840YNZ5</accession>
<protein>
    <submittedName>
        <fullName evidence="1">Putative RNA methylase</fullName>
    </submittedName>
</protein>
<dbReference type="GO" id="GO:0032259">
    <property type="term" value="P:methylation"/>
    <property type="evidence" value="ECO:0007669"/>
    <property type="project" value="UniProtKB-KW"/>
</dbReference>
<organism evidence="1 2">
    <name type="scientific">Sphingomonas xinjiangensis</name>
    <dbReference type="NCBI Taxonomy" id="643568"/>
    <lineage>
        <taxon>Bacteria</taxon>
        <taxon>Pseudomonadati</taxon>
        <taxon>Pseudomonadota</taxon>
        <taxon>Alphaproteobacteria</taxon>
        <taxon>Sphingomonadales</taxon>
        <taxon>Sphingomonadaceae</taxon>
        <taxon>Sphingomonas</taxon>
    </lineage>
</organism>
<dbReference type="EMBL" id="JACIJF010000002">
    <property type="protein sequence ID" value="MBB5709721.1"/>
    <property type="molecule type" value="Genomic_DNA"/>
</dbReference>
<keyword evidence="1" id="KW-0808">Transferase</keyword>
<reference evidence="1 2" key="1">
    <citation type="submission" date="2020-08" db="EMBL/GenBank/DDBJ databases">
        <title>Genomic Encyclopedia of Type Strains, Phase IV (KMG-IV): sequencing the most valuable type-strain genomes for metagenomic binning, comparative biology and taxonomic classification.</title>
        <authorList>
            <person name="Goeker M."/>
        </authorList>
    </citation>
    <scope>NUCLEOTIDE SEQUENCE [LARGE SCALE GENOMIC DNA]</scope>
    <source>
        <strain evidence="1 2">DSM 26736</strain>
    </source>
</reference>
<dbReference type="AlphaFoldDB" id="A0A840YNZ5"/>
<evidence type="ECO:0000313" key="1">
    <source>
        <dbReference type="EMBL" id="MBB5709721.1"/>
    </source>
</evidence>
<keyword evidence="1" id="KW-0489">Methyltransferase</keyword>
<dbReference type="GO" id="GO:0008168">
    <property type="term" value="F:methyltransferase activity"/>
    <property type="evidence" value="ECO:0007669"/>
    <property type="project" value="UniProtKB-KW"/>
</dbReference>
<dbReference type="SUPFAM" id="SSF53335">
    <property type="entry name" value="S-adenosyl-L-methionine-dependent methyltransferases"/>
    <property type="match status" value="1"/>
</dbReference>
<proteinExistence type="predicted"/>
<evidence type="ECO:0000313" key="2">
    <source>
        <dbReference type="Proteomes" id="UP000527143"/>
    </source>
</evidence>
<comment type="caution">
    <text evidence="1">The sequence shown here is derived from an EMBL/GenBank/DDBJ whole genome shotgun (WGS) entry which is preliminary data.</text>
</comment>
<keyword evidence="2" id="KW-1185">Reference proteome</keyword>
<dbReference type="InterPro" id="IPR029063">
    <property type="entry name" value="SAM-dependent_MTases_sf"/>
</dbReference>
<dbReference type="Gene3D" id="3.40.50.150">
    <property type="entry name" value="Vaccinia Virus protein VP39"/>
    <property type="match status" value="1"/>
</dbReference>
<dbReference type="RefSeq" id="WP_184084867.1">
    <property type="nucleotide sequence ID" value="NZ_JACIJF010000002.1"/>
</dbReference>
<name>A0A840YNZ5_9SPHN</name>
<gene>
    <name evidence="1" type="ORF">FHT02_000943</name>
</gene>